<dbReference type="SUPFAM" id="SSF158446">
    <property type="entry name" value="IVS-encoded protein-like"/>
    <property type="match status" value="1"/>
</dbReference>
<accession>A0A1M5IGU4</accession>
<dbReference type="STRING" id="271157.SAMN05444396_10749"/>
<dbReference type="NCBIfam" id="TIGR02436">
    <property type="entry name" value="four helix bundle protein"/>
    <property type="match status" value="1"/>
</dbReference>
<sequence>MSPYVNLNRQQTTVMSYLLSVNSINRVNGLSQQHSKNGIKEPTTENRQQKTDNRKQTTENRQRTTDNGQQTTDNRKQTTENRQQKTENREQTTDNREPTTENRQQKIKQNSKNMKSYKDLDIYNLSLSLFYRTHGFSLKLPKHELYELGSQIRRSADSVATNIVEGYGRKRYKMDFIKFLTYSHASNLETICHLEKLAFLYPDLAIELNLLQKEYDILGAKLFSFLRYVENNWNKFE</sequence>
<feature type="compositionally biased region" description="Basic and acidic residues" evidence="1">
    <location>
        <begin position="38"/>
        <end position="64"/>
    </location>
</feature>
<name>A0A1M5IGU4_9FLAO</name>
<dbReference type="PANTHER" id="PTHR38471">
    <property type="entry name" value="FOUR HELIX BUNDLE PROTEIN"/>
    <property type="match status" value="1"/>
</dbReference>
<protein>
    <submittedName>
        <fullName evidence="2">Four helix bundle protein</fullName>
    </submittedName>
</protein>
<dbReference type="PANTHER" id="PTHR38471:SF2">
    <property type="entry name" value="FOUR HELIX BUNDLE PROTEIN"/>
    <property type="match status" value="1"/>
</dbReference>
<dbReference type="EMBL" id="FQWE01000007">
    <property type="protein sequence ID" value="SHG27522.1"/>
    <property type="molecule type" value="Genomic_DNA"/>
</dbReference>
<keyword evidence="3" id="KW-1185">Reference proteome</keyword>
<dbReference type="InterPro" id="IPR036583">
    <property type="entry name" value="23S_rRNA_IVS_sf"/>
</dbReference>
<dbReference type="Gene3D" id="1.20.1440.60">
    <property type="entry name" value="23S rRNA-intervening sequence"/>
    <property type="match status" value="1"/>
</dbReference>
<dbReference type="Proteomes" id="UP000184036">
    <property type="component" value="Unassembled WGS sequence"/>
</dbReference>
<dbReference type="Pfam" id="PF05635">
    <property type="entry name" value="23S_rRNA_IVP"/>
    <property type="match status" value="1"/>
</dbReference>
<dbReference type="InterPro" id="IPR012657">
    <property type="entry name" value="23S_rRNA-intervening_sequence"/>
</dbReference>
<proteinExistence type="predicted"/>
<evidence type="ECO:0000313" key="3">
    <source>
        <dbReference type="Proteomes" id="UP000184036"/>
    </source>
</evidence>
<evidence type="ECO:0000313" key="2">
    <source>
        <dbReference type="EMBL" id="SHG27522.1"/>
    </source>
</evidence>
<reference evidence="3" key="1">
    <citation type="submission" date="2016-11" db="EMBL/GenBank/DDBJ databases">
        <authorList>
            <person name="Varghese N."/>
            <person name="Submissions S."/>
        </authorList>
    </citation>
    <scope>NUCLEOTIDE SEQUENCE [LARGE SCALE GENOMIC DNA]</scope>
    <source>
        <strain evidence="3">DSM 19741</strain>
    </source>
</reference>
<evidence type="ECO:0000256" key="1">
    <source>
        <dbReference type="SAM" id="MobiDB-lite"/>
    </source>
</evidence>
<dbReference type="AlphaFoldDB" id="A0A1M5IGU4"/>
<feature type="region of interest" description="Disordered" evidence="1">
    <location>
        <begin position="31"/>
        <end position="112"/>
    </location>
</feature>
<dbReference type="CDD" id="cd16377">
    <property type="entry name" value="23S_rRNA_IVP_like"/>
    <property type="match status" value="1"/>
</dbReference>
<organism evidence="2 3">
    <name type="scientific">Flavobacterium segetis</name>
    <dbReference type="NCBI Taxonomy" id="271157"/>
    <lineage>
        <taxon>Bacteria</taxon>
        <taxon>Pseudomonadati</taxon>
        <taxon>Bacteroidota</taxon>
        <taxon>Flavobacteriia</taxon>
        <taxon>Flavobacteriales</taxon>
        <taxon>Flavobacteriaceae</taxon>
        <taxon>Flavobacterium</taxon>
    </lineage>
</organism>
<feature type="compositionally biased region" description="Basic and acidic residues" evidence="1">
    <location>
        <begin position="73"/>
        <end position="104"/>
    </location>
</feature>
<gene>
    <name evidence="2" type="ORF">SAMN05444396_10749</name>
</gene>